<evidence type="ECO:0000313" key="2">
    <source>
        <dbReference type="EMBL" id="OGM21132.1"/>
    </source>
</evidence>
<reference evidence="2 3" key="1">
    <citation type="journal article" date="2016" name="Nat. Commun.">
        <title>Thousands of microbial genomes shed light on interconnected biogeochemical processes in an aquifer system.</title>
        <authorList>
            <person name="Anantharaman K."/>
            <person name="Brown C.T."/>
            <person name="Hug L.A."/>
            <person name="Sharon I."/>
            <person name="Castelle C.J."/>
            <person name="Probst A.J."/>
            <person name="Thomas B.C."/>
            <person name="Singh A."/>
            <person name="Wilkins M.J."/>
            <person name="Karaoz U."/>
            <person name="Brodie E.L."/>
            <person name="Williams K.H."/>
            <person name="Hubbard S.S."/>
            <person name="Banfield J.F."/>
        </authorList>
    </citation>
    <scope>NUCLEOTIDE SEQUENCE [LARGE SCALE GENOMIC DNA]</scope>
</reference>
<dbReference type="Proteomes" id="UP000178419">
    <property type="component" value="Unassembled WGS sequence"/>
</dbReference>
<evidence type="ECO:0000313" key="3">
    <source>
        <dbReference type="Proteomes" id="UP000178419"/>
    </source>
</evidence>
<name>A0A1F7Y1G2_9BACT</name>
<dbReference type="EMBL" id="MGGE01000026">
    <property type="protein sequence ID" value="OGM21132.1"/>
    <property type="molecule type" value="Genomic_DNA"/>
</dbReference>
<feature type="transmembrane region" description="Helical" evidence="1">
    <location>
        <begin position="27"/>
        <end position="46"/>
    </location>
</feature>
<keyword evidence="1" id="KW-1133">Transmembrane helix</keyword>
<evidence type="ECO:0000256" key="1">
    <source>
        <dbReference type="SAM" id="Phobius"/>
    </source>
</evidence>
<keyword evidence="1" id="KW-0812">Transmembrane</keyword>
<organism evidence="2 3">
    <name type="scientific">Candidatus Woesebacteria bacterium RIFCSPHIGHO2_01_FULL_38_9</name>
    <dbReference type="NCBI Taxonomy" id="1802492"/>
    <lineage>
        <taxon>Bacteria</taxon>
        <taxon>Candidatus Woeseibacteriota</taxon>
    </lineage>
</organism>
<protein>
    <submittedName>
        <fullName evidence="2">Uncharacterized protein</fullName>
    </submittedName>
</protein>
<sequence>MIVPILFVAIFPESARAYIDPGSGSYILQIVIAGLLGASFTVKLYWKKIRSLFSNKKKKVNENPNEKSETS</sequence>
<proteinExistence type="predicted"/>
<keyword evidence="1" id="KW-0472">Membrane</keyword>
<gene>
    <name evidence="2" type="ORF">A2714_05680</name>
</gene>
<accession>A0A1F7Y1G2</accession>
<dbReference type="AlphaFoldDB" id="A0A1F7Y1G2"/>
<comment type="caution">
    <text evidence="2">The sequence shown here is derived from an EMBL/GenBank/DDBJ whole genome shotgun (WGS) entry which is preliminary data.</text>
</comment>